<feature type="region of interest" description="Disordered" evidence="1">
    <location>
        <begin position="737"/>
        <end position="762"/>
    </location>
</feature>
<evidence type="ECO:0000313" key="5">
    <source>
        <dbReference type="Proteomes" id="UP001356308"/>
    </source>
</evidence>
<feature type="transmembrane region" description="Helical" evidence="2">
    <location>
        <begin position="34"/>
        <end position="51"/>
    </location>
</feature>
<keyword evidence="2" id="KW-0812">Transmembrane</keyword>
<dbReference type="CDD" id="cd07341">
    <property type="entry name" value="M56_BlaR1_MecR1_like"/>
    <property type="match status" value="1"/>
</dbReference>
<feature type="transmembrane region" description="Helical" evidence="2">
    <location>
        <begin position="91"/>
        <end position="109"/>
    </location>
</feature>
<dbReference type="RefSeq" id="WP_272649683.1">
    <property type="nucleotide sequence ID" value="NZ_JAZDDG010000001.1"/>
</dbReference>
<feature type="region of interest" description="Disordered" evidence="1">
    <location>
        <begin position="614"/>
        <end position="645"/>
    </location>
</feature>
<evidence type="ECO:0000256" key="1">
    <source>
        <dbReference type="SAM" id="MobiDB-lite"/>
    </source>
</evidence>
<dbReference type="PANTHER" id="PTHR34978">
    <property type="entry name" value="POSSIBLE SENSOR-TRANSDUCER PROTEIN BLAR"/>
    <property type="match status" value="1"/>
</dbReference>
<feature type="transmembrane region" description="Helical" evidence="2">
    <location>
        <begin position="129"/>
        <end position="150"/>
    </location>
</feature>
<feature type="region of interest" description="Disordered" evidence="1">
    <location>
        <begin position="669"/>
        <end position="702"/>
    </location>
</feature>
<dbReference type="Proteomes" id="UP001356308">
    <property type="component" value="Unassembled WGS sequence"/>
</dbReference>
<feature type="compositionally biased region" description="Pro residues" evidence="1">
    <location>
        <begin position="622"/>
        <end position="637"/>
    </location>
</feature>
<dbReference type="Pfam" id="PF05569">
    <property type="entry name" value="Peptidase_M56"/>
    <property type="match status" value="1"/>
</dbReference>
<dbReference type="InterPro" id="IPR008756">
    <property type="entry name" value="Peptidase_M56"/>
</dbReference>
<feature type="transmembrane region" description="Helical" evidence="2">
    <location>
        <begin position="180"/>
        <end position="199"/>
    </location>
</feature>
<name>A0ABU7IPG6_9FLAO</name>
<sequence length="762" mass="87374">MFIFLVKFTACLAILLLFYKVILERESMHHFKRFYLLGALVASFIIPNIVFTEYVEIAQNTVTQQTQIGHFVTEPEIEQPVVQKSPINWEAILWFVYGIGVLGFGFRFIKHLVQIWLRIRKNPKFKNNFITRVLLAQQLPPHTFFCYIFLNKKEFETRNIPSEVMLHEETHAKQRHSLDILLIELAQVILWFNPLIYLLKSSIKLNHEFLADSEVVNTSNNHTQYQNTLLSYLSNDSFNKHQSIGIANAINYSSIKKRFTVMKTKTSKKSIVLRSFLLLPLIALLLFGFTETRQIEKENHFDQLINMELLENGNVLLNSKAYNFNEIPELLNNEYLKEIEAERTKVNIGVKEQIYYNVIENLIDQIKKTKIHWIDVTAKEVIMENNQYEENVPIITEAIFLKAERITLVDSNFMESVSQSDIATYNQLAKKYNAVSIEKRVIPLKDLKVLETIYRNMSDNQKENSLPFPDCLPQNQKTVELIEININNKGQLLVQDQLVKLENLESYLSKINRHLSFGERKKTIRSVIKVDTKTPKDVVQKVDKILTDYGTATINIVGPKDSSISKQQSATRAEMKEYNGLAKKYNEMDRSEMYIKKSEVSRLKVLYSKMSKKQRADAEPFPDFPPLPPAPDAPKPPKNVSDTDYASNQIGTIIDEQDPYDEVGGALSVSSLKQPKPPLPPTSIKKVNPNQPPTPPKPKSPIEHINEMAKKGATFSHNGKEISAEKAIEIIKNNNKINIDSRGTDGNGPIVKLSTAPIQIEK</sequence>
<proteinExistence type="predicted"/>
<dbReference type="EMBL" id="JAZDDG010000001">
    <property type="protein sequence ID" value="MEE1974854.1"/>
    <property type="molecule type" value="Genomic_DNA"/>
</dbReference>
<keyword evidence="5" id="KW-1185">Reference proteome</keyword>
<feature type="transmembrane region" description="Helical" evidence="2">
    <location>
        <begin position="6"/>
        <end position="22"/>
    </location>
</feature>
<feature type="domain" description="Peptidase M56" evidence="3">
    <location>
        <begin position="164"/>
        <end position="261"/>
    </location>
</feature>
<dbReference type="InterPro" id="IPR052173">
    <property type="entry name" value="Beta-lactam_resp_regulator"/>
</dbReference>
<protein>
    <submittedName>
        <fullName evidence="4">M56 family metallopeptidase</fullName>
    </submittedName>
</protein>
<evidence type="ECO:0000256" key="2">
    <source>
        <dbReference type="SAM" id="Phobius"/>
    </source>
</evidence>
<comment type="caution">
    <text evidence="4">The sequence shown here is derived from an EMBL/GenBank/DDBJ whole genome shotgun (WGS) entry which is preliminary data.</text>
</comment>
<reference evidence="4 5" key="1">
    <citation type="submission" date="2024-01" db="EMBL/GenBank/DDBJ databases">
        <title>Maribacter spp. originated from different algae showed divergent polysaccharides utilization ability.</title>
        <authorList>
            <person name="Wang H."/>
            <person name="Wu Y."/>
        </authorList>
    </citation>
    <scope>NUCLEOTIDE SEQUENCE [LARGE SCALE GENOMIC DNA]</scope>
    <source>
        <strain evidence="4 5">PR1</strain>
    </source>
</reference>
<evidence type="ECO:0000313" key="4">
    <source>
        <dbReference type="EMBL" id="MEE1974854.1"/>
    </source>
</evidence>
<gene>
    <name evidence="4" type="ORF">V1I91_02155</name>
</gene>
<feature type="compositionally biased region" description="Pro residues" evidence="1">
    <location>
        <begin position="690"/>
        <end position="699"/>
    </location>
</feature>
<feature type="transmembrane region" description="Helical" evidence="2">
    <location>
        <begin position="271"/>
        <end position="289"/>
    </location>
</feature>
<evidence type="ECO:0000259" key="3">
    <source>
        <dbReference type="Pfam" id="PF05569"/>
    </source>
</evidence>
<dbReference type="PANTHER" id="PTHR34978:SF3">
    <property type="entry name" value="SLR0241 PROTEIN"/>
    <property type="match status" value="1"/>
</dbReference>
<keyword evidence="2" id="KW-1133">Transmembrane helix</keyword>
<keyword evidence="2" id="KW-0472">Membrane</keyword>
<organism evidence="4 5">
    <name type="scientific">Maribacter cobaltidurans</name>
    <dbReference type="NCBI Taxonomy" id="1178778"/>
    <lineage>
        <taxon>Bacteria</taxon>
        <taxon>Pseudomonadati</taxon>
        <taxon>Bacteroidota</taxon>
        <taxon>Flavobacteriia</taxon>
        <taxon>Flavobacteriales</taxon>
        <taxon>Flavobacteriaceae</taxon>
        <taxon>Maribacter</taxon>
    </lineage>
</organism>
<accession>A0ABU7IPG6</accession>